<dbReference type="Pfam" id="PF24175">
    <property type="entry name" value="SU10_adaptor"/>
    <property type="match status" value="1"/>
</dbReference>
<proteinExistence type="predicted"/>
<dbReference type="InterPro" id="IPR056209">
    <property type="entry name" value="SU10_adaptor"/>
</dbReference>
<evidence type="ECO:0000313" key="1">
    <source>
        <dbReference type="EMBL" id="KKL22039.1"/>
    </source>
</evidence>
<protein>
    <submittedName>
        <fullName evidence="1">Uncharacterized protein</fullName>
    </submittedName>
</protein>
<comment type="caution">
    <text evidence="1">The sequence shown here is derived from an EMBL/GenBank/DDBJ whole genome shotgun (WGS) entry which is preliminary data.</text>
</comment>
<dbReference type="AlphaFoldDB" id="A0A0F9BJG7"/>
<gene>
    <name evidence="1" type="ORF">LCGC14_2439420</name>
</gene>
<dbReference type="EMBL" id="LAZR01037500">
    <property type="protein sequence ID" value="KKL22039.1"/>
    <property type="molecule type" value="Genomic_DNA"/>
</dbReference>
<organism evidence="1">
    <name type="scientific">marine sediment metagenome</name>
    <dbReference type="NCBI Taxonomy" id="412755"/>
    <lineage>
        <taxon>unclassified sequences</taxon>
        <taxon>metagenomes</taxon>
        <taxon>ecological metagenomes</taxon>
    </lineage>
</organism>
<reference evidence="1" key="1">
    <citation type="journal article" date="2015" name="Nature">
        <title>Complex archaea that bridge the gap between prokaryotes and eukaryotes.</title>
        <authorList>
            <person name="Spang A."/>
            <person name="Saw J.H."/>
            <person name="Jorgensen S.L."/>
            <person name="Zaremba-Niedzwiedzka K."/>
            <person name="Martijn J."/>
            <person name="Lind A.E."/>
            <person name="van Eijk R."/>
            <person name="Schleper C."/>
            <person name="Guy L."/>
            <person name="Ettema T.J."/>
        </authorList>
    </citation>
    <scope>NUCLEOTIDE SEQUENCE</scope>
</reference>
<accession>A0A0F9BJG7</accession>
<name>A0A0F9BJG7_9ZZZZ</name>
<sequence length="236" mass="26484">MSMNRLDRDTIINRALNLADSPVLDAKDRPSNPTIEPDALSITWLQEALDLFAKRFPFSLNLTEASITIAENDTSFSVPSDFIIDYRNGLILAEDAGRLIRRSLNTILHQTVGTTSSPVRGVPSIYAVRGTTIKFMPKAQKAYSATLHYYSLPAVIASGDTPFFPDDYILTHYVWIKAQEWHRVVPIGTALQYSEDRIKDLQKAGIGLESEPTEIELDKDTFGNFQQEDQFVKVTT</sequence>